<protein>
    <recommendedName>
        <fullName evidence="2">Phytase-like domain-containing protein</fullName>
    </recommendedName>
</protein>
<evidence type="ECO:0000259" key="2">
    <source>
        <dbReference type="Pfam" id="PF13449"/>
    </source>
</evidence>
<dbReference type="RefSeq" id="WP_253767440.1">
    <property type="nucleotide sequence ID" value="NZ_BAAAVE010000052.1"/>
</dbReference>
<keyword evidence="1" id="KW-0732">Signal</keyword>
<evidence type="ECO:0000313" key="3">
    <source>
        <dbReference type="EMBL" id="MCP2345675.1"/>
    </source>
</evidence>
<sequence length="400" mass="43333">MKSIAIMMCAGALVAGLAAPAAADPGREANGRATLTGFAALPAQTFVPGSEPSGAHLGTDPINGVTPPFPGQPVQGFSGIARRPDGSYDVLSDNGYGAQANSADFLLRVHRIKPDFTTKSVQVLGGFHLSDPRKLVPFPLTRANRTLTGADFDVESIVRAADGGYWIGDEFGPFLLHFDGEGRLLEAPIELPGVKAPENPYLNGAEANLGRSKGFEGMARSVDGRRLYPLLEGTVTGDRPGDLRMYEFDLRRRAYTDRRWTYRLDDPSHSIGDMTAVDRHRFLVIERDNLQGDAAKVKRVYLVDTRDRDGDGTLDKTLVADLLDLADPRGLGGTGGTGGTFRFPFQTIEDVIVLDDRTLGILDDNNFPFSSGRTPGRPDDNEFITVRLARGLGTDPRVYR</sequence>
<reference evidence="3 4" key="1">
    <citation type="submission" date="2022-06" db="EMBL/GenBank/DDBJ databases">
        <title>Sequencing the genomes of 1000 actinobacteria strains.</title>
        <authorList>
            <person name="Klenk H.-P."/>
        </authorList>
    </citation>
    <scope>NUCLEOTIDE SEQUENCE [LARGE SCALE GENOMIC DNA]</scope>
    <source>
        <strain evidence="3 4">DSM 44170</strain>
    </source>
</reference>
<proteinExistence type="predicted"/>
<feature type="chain" id="PRO_5047254229" description="Phytase-like domain-containing protein" evidence="1">
    <location>
        <begin position="24"/>
        <end position="400"/>
    </location>
</feature>
<keyword evidence="4" id="KW-1185">Reference proteome</keyword>
<name>A0ABT1JV98_9ACTN</name>
<dbReference type="InterPro" id="IPR027372">
    <property type="entry name" value="Phytase-like_dom"/>
</dbReference>
<accession>A0ABT1JV98</accession>
<gene>
    <name evidence="3" type="ORF">HD595_001797</name>
</gene>
<dbReference type="EMBL" id="JAMZEC010000001">
    <property type="protein sequence ID" value="MCP2345675.1"/>
    <property type="molecule type" value="Genomic_DNA"/>
</dbReference>
<dbReference type="PANTHER" id="PTHR37957">
    <property type="entry name" value="BLR7070 PROTEIN"/>
    <property type="match status" value="1"/>
</dbReference>
<comment type="caution">
    <text evidence="3">The sequence shown here is derived from an EMBL/GenBank/DDBJ whole genome shotgun (WGS) entry which is preliminary data.</text>
</comment>
<feature type="domain" description="Phytase-like" evidence="2">
    <location>
        <begin position="72"/>
        <end position="367"/>
    </location>
</feature>
<organism evidence="3 4">
    <name type="scientific">Nonomuraea roseoviolacea subsp. carminata</name>
    <dbReference type="NCBI Taxonomy" id="160689"/>
    <lineage>
        <taxon>Bacteria</taxon>
        <taxon>Bacillati</taxon>
        <taxon>Actinomycetota</taxon>
        <taxon>Actinomycetes</taxon>
        <taxon>Streptosporangiales</taxon>
        <taxon>Streptosporangiaceae</taxon>
        <taxon>Nonomuraea</taxon>
    </lineage>
</organism>
<dbReference type="PANTHER" id="PTHR37957:SF1">
    <property type="entry name" value="PHYTASE-LIKE DOMAIN-CONTAINING PROTEIN"/>
    <property type="match status" value="1"/>
</dbReference>
<dbReference type="Pfam" id="PF13449">
    <property type="entry name" value="Phytase-like"/>
    <property type="match status" value="1"/>
</dbReference>
<feature type="signal peptide" evidence="1">
    <location>
        <begin position="1"/>
        <end position="23"/>
    </location>
</feature>
<dbReference type="Proteomes" id="UP001320766">
    <property type="component" value="Unassembled WGS sequence"/>
</dbReference>
<evidence type="ECO:0000313" key="4">
    <source>
        <dbReference type="Proteomes" id="UP001320766"/>
    </source>
</evidence>
<evidence type="ECO:0000256" key="1">
    <source>
        <dbReference type="SAM" id="SignalP"/>
    </source>
</evidence>